<proteinExistence type="predicted"/>
<feature type="domain" description="ABC transporter" evidence="9">
    <location>
        <begin position="390"/>
        <end position="593"/>
    </location>
</feature>
<dbReference type="EMBL" id="QEPN01000002">
    <property type="protein sequence ID" value="RDE73231.1"/>
    <property type="molecule type" value="Genomic_DNA"/>
</dbReference>
<evidence type="ECO:0000313" key="12">
    <source>
        <dbReference type="Proteomes" id="UP000253872"/>
    </source>
</evidence>
<sequence length="593" mass="67970">MNWQTELNQSFSWLIMALIYASCGLVISAYLIRQTPFGQKFWHITRPCWQKANQPKAIALALLLLLMVLLEVRISVLNSFFYNGLYKSLQDKDASAFWFFAGINALLVITKIIHSILNYFLTQMVEIRWLESLNKEMLLRWLNNKNYFRVQYEKELPDNIDQRIEQDATAFISGTIEMVRGVVNSVVATIEFTIILWGLSGILPLFGIEIPKGVVFFIYLFILIATTLSIWIGRPLINLNFNKEKLQGDYRYSLIRVRDNAESIAFYSGEEKEQTHLQHKFEAIIQNRWKIVRKMLGLDGFNTGVTQVAMILPLMLQAPRFFAGSASLGDMHQTVQSFNRLMRALSFFRLFYEEFTLYQARLNRLYSFFTTLDNLDALPEKKPMPCANGFHLKNFGLKDVEGKVLLQDINIELQAGDALLIQGASGAGKTTLLKALAGIYPFETFGEAEHTCTDSQLFLPQRPYMPQGTLREAICYPHLEATDFEIKQAMEVCALDKYTHALDIETDWQATLSPGELQRVAFVRIILAKPKLIFLDETTSALDEPTEAVLYRTVKHWLPESIIISVGHRGTLQSFHNKQLMLGKPRYECAYAI</sequence>
<dbReference type="InterPro" id="IPR003593">
    <property type="entry name" value="AAA+_ATPase"/>
</dbReference>
<name>A0A369YEU2_9PAST</name>
<evidence type="ECO:0000259" key="10">
    <source>
        <dbReference type="PROSITE" id="PS50929"/>
    </source>
</evidence>
<dbReference type="PANTHER" id="PTHR11384:SF59">
    <property type="entry name" value="LYSOSOMAL COBALAMIN TRANSPORTER ABCD4"/>
    <property type="match status" value="1"/>
</dbReference>
<dbReference type="Gene3D" id="1.20.1560.10">
    <property type="entry name" value="ABC transporter type 1, transmembrane domain"/>
    <property type="match status" value="1"/>
</dbReference>
<dbReference type="GO" id="GO:0005524">
    <property type="term" value="F:ATP binding"/>
    <property type="evidence" value="ECO:0007669"/>
    <property type="project" value="UniProtKB-KW"/>
</dbReference>
<keyword evidence="7 8" id="KW-0472">Membrane</keyword>
<evidence type="ECO:0000256" key="8">
    <source>
        <dbReference type="SAM" id="Phobius"/>
    </source>
</evidence>
<feature type="transmembrane region" description="Helical" evidence="8">
    <location>
        <begin position="96"/>
        <end position="121"/>
    </location>
</feature>
<feature type="domain" description="ABC transmembrane type-1" evidence="10">
    <location>
        <begin position="58"/>
        <end position="357"/>
    </location>
</feature>
<dbReference type="PROSITE" id="PS00211">
    <property type="entry name" value="ABC_TRANSPORTER_1"/>
    <property type="match status" value="1"/>
</dbReference>
<dbReference type="AlphaFoldDB" id="A0A369YEU2"/>
<comment type="subcellular location">
    <subcellularLocation>
        <location evidence="1">Cell membrane</location>
        <topology evidence="1">Multi-pass membrane protein</topology>
    </subcellularLocation>
</comment>
<gene>
    <name evidence="11" type="ORF">DPV93_03840</name>
</gene>
<feature type="transmembrane region" description="Helical" evidence="8">
    <location>
        <begin position="57"/>
        <end position="76"/>
    </location>
</feature>
<dbReference type="InterPro" id="IPR027417">
    <property type="entry name" value="P-loop_NTPase"/>
</dbReference>
<dbReference type="CDD" id="cd03223">
    <property type="entry name" value="ABCD_peroxisomal_ALDP"/>
    <property type="match status" value="1"/>
</dbReference>
<dbReference type="Proteomes" id="UP000253872">
    <property type="component" value="Unassembled WGS sequence"/>
</dbReference>
<keyword evidence="4" id="KW-0547">Nucleotide-binding</keyword>
<dbReference type="SUPFAM" id="SSF52540">
    <property type="entry name" value="P-loop containing nucleoside triphosphate hydrolases"/>
    <property type="match status" value="1"/>
</dbReference>
<evidence type="ECO:0000313" key="11">
    <source>
        <dbReference type="EMBL" id="RDE73231.1"/>
    </source>
</evidence>
<dbReference type="GO" id="GO:0140359">
    <property type="term" value="F:ABC-type transporter activity"/>
    <property type="evidence" value="ECO:0007669"/>
    <property type="project" value="InterPro"/>
</dbReference>
<evidence type="ECO:0000256" key="3">
    <source>
        <dbReference type="ARBA" id="ARBA00022692"/>
    </source>
</evidence>
<evidence type="ECO:0000256" key="4">
    <source>
        <dbReference type="ARBA" id="ARBA00022741"/>
    </source>
</evidence>
<comment type="caution">
    <text evidence="11">The sequence shown here is derived from an EMBL/GenBank/DDBJ whole genome shotgun (WGS) entry which is preliminary data.</text>
</comment>
<dbReference type="PANTHER" id="PTHR11384">
    <property type="entry name" value="ATP-BINDING CASSETTE, SUB-FAMILY D MEMBER"/>
    <property type="match status" value="1"/>
</dbReference>
<evidence type="ECO:0000256" key="6">
    <source>
        <dbReference type="ARBA" id="ARBA00022989"/>
    </source>
</evidence>
<dbReference type="Pfam" id="PF00005">
    <property type="entry name" value="ABC_tran"/>
    <property type="match status" value="1"/>
</dbReference>
<evidence type="ECO:0000259" key="9">
    <source>
        <dbReference type="PROSITE" id="PS50893"/>
    </source>
</evidence>
<feature type="transmembrane region" description="Helical" evidence="8">
    <location>
        <begin position="12"/>
        <end position="32"/>
    </location>
</feature>
<keyword evidence="3 8" id="KW-0812">Transmembrane</keyword>
<dbReference type="GO" id="GO:0005886">
    <property type="term" value="C:plasma membrane"/>
    <property type="evidence" value="ECO:0007669"/>
    <property type="project" value="UniProtKB-SubCell"/>
</dbReference>
<dbReference type="InterPro" id="IPR003439">
    <property type="entry name" value="ABC_transporter-like_ATP-bd"/>
</dbReference>
<protein>
    <submittedName>
        <fullName evidence="11">ABC transporter ATP-binding protein/permease</fullName>
    </submittedName>
</protein>
<dbReference type="GO" id="GO:0016887">
    <property type="term" value="F:ATP hydrolysis activity"/>
    <property type="evidence" value="ECO:0007669"/>
    <property type="project" value="InterPro"/>
</dbReference>
<evidence type="ECO:0000256" key="1">
    <source>
        <dbReference type="ARBA" id="ARBA00004651"/>
    </source>
</evidence>
<organism evidence="11 12">
    <name type="scientific">Haemophilus sputorum</name>
    <dbReference type="NCBI Taxonomy" id="1078480"/>
    <lineage>
        <taxon>Bacteria</taxon>
        <taxon>Pseudomonadati</taxon>
        <taxon>Pseudomonadota</taxon>
        <taxon>Gammaproteobacteria</taxon>
        <taxon>Pasteurellales</taxon>
        <taxon>Pasteurellaceae</taxon>
        <taxon>Haemophilus</taxon>
    </lineage>
</organism>
<dbReference type="InterPro" id="IPR050835">
    <property type="entry name" value="ABC_transporter_sub-D"/>
</dbReference>
<dbReference type="Gene3D" id="3.40.50.300">
    <property type="entry name" value="P-loop containing nucleotide triphosphate hydrolases"/>
    <property type="match status" value="1"/>
</dbReference>
<dbReference type="InterPro" id="IPR011527">
    <property type="entry name" value="ABC1_TM_dom"/>
</dbReference>
<dbReference type="STRING" id="1035839.GCA_000238795_00391"/>
<keyword evidence="6 8" id="KW-1133">Transmembrane helix</keyword>
<evidence type="ECO:0000256" key="5">
    <source>
        <dbReference type="ARBA" id="ARBA00022840"/>
    </source>
</evidence>
<reference evidence="11 12" key="1">
    <citation type="submission" date="2018-05" db="EMBL/GenBank/DDBJ databases">
        <title>Draft Genome Sequences for a Diverse set of 7 Haemophilus Species.</title>
        <authorList>
            <person name="Nichols M."/>
            <person name="Topaz N."/>
            <person name="Wang X."/>
            <person name="Wang X."/>
            <person name="Boxrud D."/>
        </authorList>
    </citation>
    <scope>NUCLEOTIDE SEQUENCE [LARGE SCALE GENOMIC DNA]</scope>
    <source>
        <strain evidence="11 12">C2002001239</strain>
    </source>
</reference>
<evidence type="ECO:0000256" key="7">
    <source>
        <dbReference type="ARBA" id="ARBA00023136"/>
    </source>
</evidence>
<dbReference type="SUPFAM" id="SSF90123">
    <property type="entry name" value="ABC transporter transmembrane region"/>
    <property type="match status" value="1"/>
</dbReference>
<accession>A0A369YEU2</accession>
<dbReference type="InterPro" id="IPR017871">
    <property type="entry name" value="ABC_transporter-like_CS"/>
</dbReference>
<feature type="transmembrane region" description="Helical" evidence="8">
    <location>
        <begin position="186"/>
        <end position="208"/>
    </location>
</feature>
<dbReference type="Pfam" id="PF06472">
    <property type="entry name" value="ABC_membrane_2"/>
    <property type="match status" value="1"/>
</dbReference>
<dbReference type="SMART" id="SM00382">
    <property type="entry name" value="AAA"/>
    <property type="match status" value="1"/>
</dbReference>
<keyword evidence="2" id="KW-0813">Transport</keyword>
<dbReference type="RefSeq" id="WP_111402359.1">
    <property type="nucleotide sequence ID" value="NZ_QEPN01000002.1"/>
</dbReference>
<evidence type="ECO:0000256" key="2">
    <source>
        <dbReference type="ARBA" id="ARBA00022448"/>
    </source>
</evidence>
<dbReference type="PROSITE" id="PS50893">
    <property type="entry name" value="ABC_TRANSPORTER_2"/>
    <property type="match status" value="1"/>
</dbReference>
<feature type="transmembrane region" description="Helical" evidence="8">
    <location>
        <begin position="214"/>
        <end position="233"/>
    </location>
</feature>
<keyword evidence="5 11" id="KW-0067">ATP-binding</keyword>
<dbReference type="PROSITE" id="PS50929">
    <property type="entry name" value="ABC_TM1F"/>
    <property type="match status" value="1"/>
</dbReference>
<dbReference type="InterPro" id="IPR036640">
    <property type="entry name" value="ABC1_TM_sf"/>
</dbReference>